<dbReference type="PROSITE" id="PS50005">
    <property type="entry name" value="TPR"/>
    <property type="match status" value="1"/>
</dbReference>
<dbReference type="Pfam" id="PF00535">
    <property type="entry name" value="Glycos_transf_2"/>
    <property type="match status" value="1"/>
</dbReference>
<dbReference type="Gene3D" id="3.90.550.10">
    <property type="entry name" value="Spore Coat Polysaccharide Biosynthesis Protein SpsA, Chain A"/>
    <property type="match status" value="1"/>
</dbReference>
<dbReference type="RefSeq" id="WP_036676066.1">
    <property type="nucleotide sequence ID" value="NZ_JNVM01000003.1"/>
</dbReference>
<reference evidence="3 4" key="1">
    <citation type="submission" date="2014-06" db="EMBL/GenBank/DDBJ databases">
        <title>Draft genome sequence of Paenibacillus sp. MSt1.</title>
        <authorList>
            <person name="Aw Y.K."/>
            <person name="Ong K.S."/>
            <person name="Gan H.M."/>
            <person name="Lee S.M."/>
        </authorList>
    </citation>
    <scope>NUCLEOTIDE SEQUENCE [LARGE SCALE GENOMIC DNA]</scope>
    <source>
        <strain evidence="3 4">MSt1</strain>
    </source>
</reference>
<dbReference type="InterPro" id="IPR029044">
    <property type="entry name" value="Nucleotide-diphossugar_trans"/>
</dbReference>
<dbReference type="Proteomes" id="UP000028123">
    <property type="component" value="Unassembled WGS sequence"/>
</dbReference>
<dbReference type="eggNOG" id="COG0457">
    <property type="taxonomic scope" value="Bacteria"/>
</dbReference>
<dbReference type="SUPFAM" id="SSF48452">
    <property type="entry name" value="TPR-like"/>
    <property type="match status" value="1"/>
</dbReference>
<dbReference type="PANTHER" id="PTHR43630">
    <property type="entry name" value="POLY-BETA-1,6-N-ACETYL-D-GLUCOSAMINE SYNTHASE"/>
    <property type="match status" value="1"/>
</dbReference>
<sequence>MIVKDEEGLLPRSLTSVAGIASEIIVVDTGSTDRSAAIAREFGASVYTHEWEDDFSKARNQALDAASGDWILVLDADEELAPECLPLLSESLCRSDAFAYALHFVNYYGQLTEYLSFTDSCCRLFRNLPDLRYSGKIHEDIVPSLLKRHWTPIPSRITIRHYGYLEDRVRQKRKPQRNTALLAKAIAENPGDSRLQYALGTEYLHAEQYTEAMGVFFLLLKSLEPSCGFYPDLLLKTALLLRVQGANDEALRLVKEGLRLFPDFTDLWDLLGDLCVERTEYSLARKAYEHSLSLTPRSGLYASQTGSGSFATAHRLGQLQEKLLNRVEALRSYRQALDTFPRYEPTWRRWLELTAAEGRWAELLYCLRSWQAELTPQQWTEAVRGLLQYNELLLAQRIREWAPKPVLASLNPLSLRLSQWLIRCKQGDKAGVLAELQGLNEPKEGTLDIELLRWAIQFELSAAKEDDRQELVRDESAAADERTFLTACTVFLEAACWDGLACYLRQSGGALRHLPGLLRPPLLQLVLQSPDFVIQAILSRCDRDRLSPQELCAYGLLFGALRRWMEAAGALRQVQDRLPDWPLPRLILAQAYRSLAFERLGQPLEKAEWLKLSLWLSA</sequence>
<name>A0A081P9L0_9BACL</name>
<evidence type="ECO:0000256" key="1">
    <source>
        <dbReference type="PROSITE-ProRule" id="PRU00339"/>
    </source>
</evidence>
<protein>
    <recommendedName>
        <fullName evidence="2">Glycosyltransferase 2-like domain-containing protein</fullName>
    </recommendedName>
</protein>
<evidence type="ECO:0000313" key="4">
    <source>
        <dbReference type="Proteomes" id="UP000028123"/>
    </source>
</evidence>
<dbReference type="InterPro" id="IPR011990">
    <property type="entry name" value="TPR-like_helical_dom_sf"/>
</dbReference>
<keyword evidence="4" id="KW-1185">Reference proteome</keyword>
<organism evidence="3 4">
    <name type="scientific">Paenibacillus tyrfis</name>
    <dbReference type="NCBI Taxonomy" id="1501230"/>
    <lineage>
        <taxon>Bacteria</taxon>
        <taxon>Bacillati</taxon>
        <taxon>Bacillota</taxon>
        <taxon>Bacilli</taxon>
        <taxon>Bacillales</taxon>
        <taxon>Paenibacillaceae</taxon>
        <taxon>Paenibacillus</taxon>
    </lineage>
</organism>
<proteinExistence type="predicted"/>
<dbReference type="EMBL" id="JNVM01000003">
    <property type="protein sequence ID" value="KEQ27383.1"/>
    <property type="molecule type" value="Genomic_DNA"/>
</dbReference>
<keyword evidence="1" id="KW-0802">TPR repeat</keyword>
<accession>A0A081P9L0</accession>
<feature type="repeat" description="TPR" evidence="1">
    <location>
        <begin position="265"/>
        <end position="298"/>
    </location>
</feature>
<evidence type="ECO:0000313" key="3">
    <source>
        <dbReference type="EMBL" id="KEQ27383.1"/>
    </source>
</evidence>
<gene>
    <name evidence="3" type="ORF">ET33_19205</name>
</gene>
<dbReference type="CDD" id="cd02511">
    <property type="entry name" value="Beta4Glucosyltransferase"/>
    <property type="match status" value="1"/>
</dbReference>
<comment type="caution">
    <text evidence="3">The sequence shown here is derived from an EMBL/GenBank/DDBJ whole genome shotgun (WGS) entry which is preliminary data.</text>
</comment>
<feature type="domain" description="Glycosyltransferase 2-like" evidence="2">
    <location>
        <begin position="1"/>
        <end position="114"/>
    </location>
</feature>
<dbReference type="AlphaFoldDB" id="A0A081P9L0"/>
<dbReference type="eggNOG" id="COG0463">
    <property type="taxonomic scope" value="Bacteria"/>
</dbReference>
<dbReference type="PANTHER" id="PTHR43630:SF2">
    <property type="entry name" value="GLYCOSYLTRANSFERASE"/>
    <property type="match status" value="1"/>
</dbReference>
<dbReference type="SMART" id="SM00028">
    <property type="entry name" value="TPR"/>
    <property type="match status" value="3"/>
</dbReference>
<dbReference type="Gene3D" id="1.25.40.10">
    <property type="entry name" value="Tetratricopeptide repeat domain"/>
    <property type="match status" value="1"/>
</dbReference>
<dbReference type="InterPro" id="IPR001173">
    <property type="entry name" value="Glyco_trans_2-like"/>
</dbReference>
<dbReference type="InterPro" id="IPR019734">
    <property type="entry name" value="TPR_rpt"/>
</dbReference>
<evidence type="ECO:0000259" key="2">
    <source>
        <dbReference type="Pfam" id="PF00535"/>
    </source>
</evidence>
<dbReference type="SUPFAM" id="SSF53448">
    <property type="entry name" value="Nucleotide-diphospho-sugar transferases"/>
    <property type="match status" value="1"/>
</dbReference>